<protein>
    <recommendedName>
        <fullName evidence="2">MobA-like NTP transferase domain-containing protein</fullName>
    </recommendedName>
</protein>
<evidence type="ECO:0000259" key="2">
    <source>
        <dbReference type="Pfam" id="PF12804"/>
    </source>
</evidence>
<organism evidence="3 4">
    <name type="scientific">Cellulomonas bogoriensis 69B4 = DSM 16987</name>
    <dbReference type="NCBI Taxonomy" id="1386082"/>
    <lineage>
        <taxon>Bacteria</taxon>
        <taxon>Bacillati</taxon>
        <taxon>Actinomycetota</taxon>
        <taxon>Actinomycetes</taxon>
        <taxon>Micrococcales</taxon>
        <taxon>Cellulomonadaceae</taxon>
        <taxon>Cellulomonas</taxon>
    </lineage>
</organism>
<proteinExistence type="predicted"/>
<dbReference type="RefSeq" id="WP_232229584.1">
    <property type="nucleotide sequence ID" value="NZ_AXCZ01000014.1"/>
</dbReference>
<reference evidence="3 4" key="1">
    <citation type="submission" date="2013-08" db="EMBL/GenBank/DDBJ databases">
        <title>Genome sequencing of Cellulomonas bogoriensis 69B4.</title>
        <authorList>
            <person name="Chen F."/>
            <person name="Li Y."/>
            <person name="Wang G."/>
        </authorList>
    </citation>
    <scope>NUCLEOTIDE SEQUENCE [LARGE SCALE GENOMIC DNA]</scope>
    <source>
        <strain evidence="3 4">69B4</strain>
    </source>
</reference>
<sequence>MTTPSPATPRSGAGPLVVAGDPVDAVVLAGGEGRRLGGVSKPDVEVAGRSLLDHVLVATTGAARVVVAGPDHLAREGVVTVMEDPPLGGPVAGVDAAVRRTGAPWVLLLACDVPRAARAVPALVDAVGAAGDADGGVMVADGRHQPLVGLYRRAPLVAALDALHAEGGVHGVAVRRLVGRLRLVTVQDADGVTADADTWEAVEQLASTMNREGVS</sequence>
<evidence type="ECO:0000313" key="4">
    <source>
        <dbReference type="Proteomes" id="UP000054314"/>
    </source>
</evidence>
<accession>A0A0A0C1H0</accession>
<evidence type="ECO:0000313" key="3">
    <source>
        <dbReference type="EMBL" id="KGM14061.1"/>
    </source>
</evidence>
<name>A0A0A0C1H0_9CELL</name>
<comment type="caution">
    <text evidence="3">The sequence shown here is derived from an EMBL/GenBank/DDBJ whole genome shotgun (WGS) entry which is preliminary data.</text>
</comment>
<dbReference type="InterPro" id="IPR029044">
    <property type="entry name" value="Nucleotide-diphossugar_trans"/>
</dbReference>
<evidence type="ECO:0000256" key="1">
    <source>
        <dbReference type="ARBA" id="ARBA00022679"/>
    </source>
</evidence>
<dbReference type="PANTHER" id="PTHR19136">
    <property type="entry name" value="MOLYBDENUM COFACTOR GUANYLYLTRANSFERASE"/>
    <property type="match status" value="1"/>
</dbReference>
<dbReference type="Proteomes" id="UP000054314">
    <property type="component" value="Unassembled WGS sequence"/>
</dbReference>
<dbReference type="InterPro" id="IPR025877">
    <property type="entry name" value="MobA-like_NTP_Trfase"/>
</dbReference>
<dbReference type="AlphaFoldDB" id="A0A0A0C1H0"/>
<dbReference type="EMBL" id="AXCZ01000014">
    <property type="protein sequence ID" value="KGM14061.1"/>
    <property type="molecule type" value="Genomic_DNA"/>
</dbReference>
<dbReference type="PANTHER" id="PTHR19136:SF81">
    <property type="entry name" value="MOLYBDENUM COFACTOR GUANYLYLTRANSFERASE"/>
    <property type="match status" value="1"/>
</dbReference>
<dbReference type="Gene3D" id="3.90.550.10">
    <property type="entry name" value="Spore Coat Polysaccharide Biosynthesis Protein SpsA, Chain A"/>
    <property type="match status" value="1"/>
</dbReference>
<feature type="domain" description="MobA-like NTP transferase" evidence="2">
    <location>
        <begin position="25"/>
        <end position="171"/>
    </location>
</feature>
<dbReference type="GO" id="GO:0016779">
    <property type="term" value="F:nucleotidyltransferase activity"/>
    <property type="evidence" value="ECO:0007669"/>
    <property type="project" value="TreeGrafter"/>
</dbReference>
<dbReference type="Pfam" id="PF12804">
    <property type="entry name" value="NTP_transf_3"/>
    <property type="match status" value="1"/>
</dbReference>
<dbReference type="SUPFAM" id="SSF53448">
    <property type="entry name" value="Nucleotide-diphospho-sugar transferases"/>
    <property type="match status" value="1"/>
</dbReference>
<keyword evidence="1" id="KW-0808">Transferase</keyword>
<gene>
    <name evidence="3" type="ORF">N869_05525</name>
</gene>
<keyword evidence="4" id="KW-1185">Reference proteome</keyword>